<protein>
    <recommendedName>
        <fullName evidence="4">ABC transporter domain-containing protein</fullName>
    </recommendedName>
</protein>
<organism evidence="2 3">
    <name type="scientific">Sclerotinia sclerotiorum (strain ATCC 18683 / 1980 / Ss-1)</name>
    <name type="common">White mold</name>
    <name type="synonym">Whetzelinia sclerotiorum</name>
    <dbReference type="NCBI Taxonomy" id="665079"/>
    <lineage>
        <taxon>Eukaryota</taxon>
        <taxon>Fungi</taxon>
        <taxon>Dikarya</taxon>
        <taxon>Ascomycota</taxon>
        <taxon>Pezizomycotina</taxon>
        <taxon>Leotiomycetes</taxon>
        <taxon>Helotiales</taxon>
        <taxon>Sclerotiniaceae</taxon>
        <taxon>Sclerotinia</taxon>
    </lineage>
</organism>
<dbReference type="HOGENOM" id="CLU_1378867_0_0_1"/>
<gene>
    <name evidence="2" type="ORF">SS1G_02313</name>
</gene>
<dbReference type="AlphaFoldDB" id="A7EAI1"/>
<accession>A7EAI1</accession>
<dbReference type="PANTHER" id="PTHR19241">
    <property type="entry name" value="ATP-BINDING CASSETTE TRANSPORTER"/>
    <property type="match status" value="1"/>
</dbReference>
<dbReference type="Gene3D" id="3.40.50.300">
    <property type="entry name" value="P-loop containing nucleotide triphosphate hydrolases"/>
    <property type="match status" value="1"/>
</dbReference>
<keyword evidence="1" id="KW-0813">Transport</keyword>
<dbReference type="EMBL" id="CH476623">
    <property type="protein sequence ID" value="EDN99459.1"/>
    <property type="molecule type" value="Genomic_DNA"/>
</dbReference>
<evidence type="ECO:0000313" key="3">
    <source>
        <dbReference type="Proteomes" id="UP000001312"/>
    </source>
</evidence>
<proteinExistence type="predicted"/>
<name>A7EAI1_SCLS1</name>
<dbReference type="eggNOG" id="KOG0065">
    <property type="taxonomic scope" value="Eukaryota"/>
</dbReference>
<dbReference type="GeneID" id="5492225"/>
<evidence type="ECO:0000313" key="2">
    <source>
        <dbReference type="EMBL" id="EDN99459.1"/>
    </source>
</evidence>
<keyword evidence="3" id="KW-1185">Reference proteome</keyword>
<dbReference type="KEGG" id="ssl:SS1G_02313"/>
<dbReference type="SUPFAM" id="SSF52540">
    <property type="entry name" value="P-loop containing nucleoside triphosphate hydrolases"/>
    <property type="match status" value="1"/>
</dbReference>
<sequence>MKKKRKKAEKKRMDRKIVIDLINSSQFGQVGQFGQFGQFEVDKHFPHLTVGETLEFAASVRTPQQRLVDGTTRKSWAKHMTKVVMAVFGLSHTYNTKVGNDFLDLPIAAWDNSTRGLDAATALEKENFDFVEDVIKMLNMEDFSEAVVGVLGEGLNVEQRKLLTIGVELAAKPALLLFLDEPTSGRQMNWRTSNELSR</sequence>
<dbReference type="Proteomes" id="UP000001312">
    <property type="component" value="Unassembled WGS sequence"/>
</dbReference>
<evidence type="ECO:0008006" key="4">
    <source>
        <dbReference type="Google" id="ProtNLM"/>
    </source>
</evidence>
<evidence type="ECO:0000256" key="1">
    <source>
        <dbReference type="ARBA" id="ARBA00022448"/>
    </source>
</evidence>
<dbReference type="RefSeq" id="XP_001596097.1">
    <property type="nucleotide sequence ID" value="XM_001596047.1"/>
</dbReference>
<reference evidence="3" key="1">
    <citation type="journal article" date="2011" name="PLoS Genet.">
        <title>Genomic analysis of the necrotrophic fungal pathogens Sclerotinia sclerotiorum and Botrytis cinerea.</title>
        <authorList>
            <person name="Amselem J."/>
            <person name="Cuomo C.A."/>
            <person name="van Kan J.A."/>
            <person name="Viaud M."/>
            <person name="Benito E.P."/>
            <person name="Couloux A."/>
            <person name="Coutinho P.M."/>
            <person name="de Vries R.P."/>
            <person name="Dyer P.S."/>
            <person name="Fillinger S."/>
            <person name="Fournier E."/>
            <person name="Gout L."/>
            <person name="Hahn M."/>
            <person name="Kohn L."/>
            <person name="Lapalu N."/>
            <person name="Plummer K.M."/>
            <person name="Pradier J.M."/>
            <person name="Quevillon E."/>
            <person name="Sharon A."/>
            <person name="Simon A."/>
            <person name="ten Have A."/>
            <person name="Tudzynski B."/>
            <person name="Tudzynski P."/>
            <person name="Wincker P."/>
            <person name="Andrew M."/>
            <person name="Anthouard V."/>
            <person name="Beever R.E."/>
            <person name="Beffa R."/>
            <person name="Benoit I."/>
            <person name="Bouzid O."/>
            <person name="Brault B."/>
            <person name="Chen Z."/>
            <person name="Choquer M."/>
            <person name="Collemare J."/>
            <person name="Cotton P."/>
            <person name="Danchin E.G."/>
            <person name="Da Silva C."/>
            <person name="Gautier A."/>
            <person name="Giraud C."/>
            <person name="Giraud T."/>
            <person name="Gonzalez C."/>
            <person name="Grossetete S."/>
            <person name="Guldener U."/>
            <person name="Henrissat B."/>
            <person name="Howlett B.J."/>
            <person name="Kodira C."/>
            <person name="Kretschmer M."/>
            <person name="Lappartient A."/>
            <person name="Leroch M."/>
            <person name="Levis C."/>
            <person name="Mauceli E."/>
            <person name="Neuveglise C."/>
            <person name="Oeser B."/>
            <person name="Pearson M."/>
            <person name="Poulain J."/>
            <person name="Poussereau N."/>
            <person name="Quesneville H."/>
            <person name="Rascle C."/>
            <person name="Schumacher J."/>
            <person name="Segurens B."/>
            <person name="Sexton A."/>
            <person name="Silva E."/>
            <person name="Sirven C."/>
            <person name="Soanes D.M."/>
            <person name="Talbot N.J."/>
            <person name="Templeton M."/>
            <person name="Yandava C."/>
            <person name="Yarden O."/>
            <person name="Zeng Q."/>
            <person name="Rollins J.A."/>
            <person name="Lebrun M.H."/>
            <person name="Dickman M."/>
        </authorList>
    </citation>
    <scope>NUCLEOTIDE SEQUENCE [LARGE SCALE GENOMIC DNA]</scope>
    <source>
        <strain evidence="3">ATCC 18683 / 1980 / Ss-1</strain>
    </source>
</reference>
<dbReference type="InParanoid" id="A7EAI1"/>
<dbReference type="InterPro" id="IPR027417">
    <property type="entry name" value="P-loop_NTPase"/>
</dbReference>